<dbReference type="Proteomes" id="UP001189429">
    <property type="component" value="Unassembled WGS sequence"/>
</dbReference>
<keyword evidence="2" id="KW-1185">Reference proteome</keyword>
<dbReference type="EMBL" id="CAUYUJ010022603">
    <property type="protein sequence ID" value="CAK0911544.1"/>
    <property type="molecule type" value="Genomic_DNA"/>
</dbReference>
<reference evidence="1" key="1">
    <citation type="submission" date="2023-10" db="EMBL/GenBank/DDBJ databases">
        <authorList>
            <person name="Chen Y."/>
            <person name="Shah S."/>
            <person name="Dougan E. K."/>
            <person name="Thang M."/>
            <person name="Chan C."/>
        </authorList>
    </citation>
    <scope>NUCLEOTIDE SEQUENCE [LARGE SCALE GENOMIC DNA]</scope>
</reference>
<organism evidence="1 2">
    <name type="scientific">Prorocentrum cordatum</name>
    <dbReference type="NCBI Taxonomy" id="2364126"/>
    <lineage>
        <taxon>Eukaryota</taxon>
        <taxon>Sar</taxon>
        <taxon>Alveolata</taxon>
        <taxon>Dinophyceae</taxon>
        <taxon>Prorocentrales</taxon>
        <taxon>Prorocentraceae</taxon>
        <taxon>Prorocentrum</taxon>
    </lineage>
</organism>
<sequence length="125" mass="13526">MTQTGRQCGEAFQDQRIRRLLAEIEASRGDAVFRGVLAGGGHDEELLFLTLVIKYAVGRGNAIGAPTVPAQRDRIDRSEGLGVHEGAEFGRESHYFQFKEIANLLGTVPAKPRGGDDWFSTGAAP</sequence>
<protein>
    <submittedName>
        <fullName evidence="1">Uncharacterized protein</fullName>
    </submittedName>
</protein>
<name>A0ABN9YIL4_9DINO</name>
<proteinExistence type="predicted"/>
<accession>A0ABN9YIL4</accession>
<evidence type="ECO:0000313" key="1">
    <source>
        <dbReference type="EMBL" id="CAK0911544.1"/>
    </source>
</evidence>
<evidence type="ECO:0000313" key="2">
    <source>
        <dbReference type="Proteomes" id="UP001189429"/>
    </source>
</evidence>
<gene>
    <name evidence="1" type="ORF">PCOR1329_LOCUS85394</name>
</gene>
<comment type="caution">
    <text evidence="1">The sequence shown here is derived from an EMBL/GenBank/DDBJ whole genome shotgun (WGS) entry which is preliminary data.</text>
</comment>